<evidence type="ECO:0000313" key="13">
    <source>
        <dbReference type="Proteomes" id="UP000078486"/>
    </source>
</evidence>
<evidence type="ECO:0000256" key="7">
    <source>
        <dbReference type="ARBA" id="ARBA00023295"/>
    </source>
</evidence>
<dbReference type="Gene3D" id="3.20.20.80">
    <property type="entry name" value="Glycosidases"/>
    <property type="match status" value="1"/>
</dbReference>
<dbReference type="OrthoDB" id="9765195at2"/>
<keyword evidence="7 11" id="KW-0326">Glycosidase</keyword>
<dbReference type="STRING" id="1184151.AW736_07330"/>
<feature type="binding site" evidence="10">
    <location>
        <position position="306"/>
    </location>
    <ligand>
        <name>substrate</name>
    </ligand>
</feature>
<dbReference type="FunFam" id="3.20.20.80:FF:000004">
    <property type="entry name" value="Beta-glucosidase 6-phospho-beta-glucosidase"/>
    <property type="match status" value="1"/>
</dbReference>
<feature type="binding site" evidence="10">
    <location>
        <position position="411"/>
    </location>
    <ligand>
        <name>substrate</name>
    </ligand>
</feature>
<evidence type="ECO:0000256" key="6">
    <source>
        <dbReference type="ARBA" id="ARBA00023277"/>
    </source>
</evidence>
<dbReference type="EC" id="3.2.1.21" evidence="3 11"/>
<keyword evidence="13" id="KW-1185">Reference proteome</keyword>
<dbReference type="GO" id="GO:0030245">
    <property type="term" value="P:cellulose catabolic process"/>
    <property type="evidence" value="ECO:0007669"/>
    <property type="project" value="UniProtKB-KW"/>
</dbReference>
<keyword evidence="6" id="KW-0119">Carbohydrate metabolism</keyword>
<evidence type="ECO:0000256" key="3">
    <source>
        <dbReference type="ARBA" id="ARBA00012744"/>
    </source>
</evidence>
<dbReference type="InterPro" id="IPR017736">
    <property type="entry name" value="Glyco_hydro_1_beta-glucosidase"/>
</dbReference>
<dbReference type="PRINTS" id="PR00131">
    <property type="entry name" value="GLHYDRLASE1"/>
</dbReference>
<comment type="catalytic activity">
    <reaction evidence="1 11">
        <text>Hydrolysis of terminal, non-reducing beta-D-glucosyl residues with release of beta-D-glucose.</text>
        <dbReference type="EC" id="3.2.1.21"/>
    </reaction>
</comment>
<evidence type="ECO:0000256" key="10">
    <source>
        <dbReference type="PIRSR" id="PIRSR617736-2"/>
    </source>
</evidence>
<evidence type="ECO:0000256" key="1">
    <source>
        <dbReference type="ARBA" id="ARBA00000448"/>
    </source>
</evidence>
<dbReference type="InterPro" id="IPR017853">
    <property type="entry name" value="GH"/>
</dbReference>
<dbReference type="GO" id="GO:0005829">
    <property type="term" value="C:cytosol"/>
    <property type="evidence" value="ECO:0007669"/>
    <property type="project" value="TreeGrafter"/>
</dbReference>
<evidence type="ECO:0000256" key="2">
    <source>
        <dbReference type="ARBA" id="ARBA00010838"/>
    </source>
</evidence>
<comment type="similarity">
    <text evidence="2 11">Belongs to the glycosyl hydrolase 1 family.</text>
</comment>
<dbReference type="InterPro" id="IPR033132">
    <property type="entry name" value="GH_1_N_CS"/>
</dbReference>
<evidence type="ECO:0000313" key="12">
    <source>
        <dbReference type="EMBL" id="OAM90626.1"/>
    </source>
</evidence>
<feature type="binding site" evidence="10">
    <location>
        <position position="124"/>
    </location>
    <ligand>
        <name>substrate</name>
    </ligand>
</feature>
<comment type="caution">
    <text evidence="12">The sequence shown here is derived from an EMBL/GenBank/DDBJ whole genome shotgun (WGS) entry which is preliminary data.</text>
</comment>
<dbReference type="Proteomes" id="UP000078486">
    <property type="component" value="Unassembled WGS sequence"/>
</dbReference>
<sequence>MKTALKTAFPENFVWGAATSAYQIEGAWDADGKGPSIWDAFTHEPGRIFEDQNADVACDHYHRWREDVALMRELGLGAYRFSLSWSRILPSGAGVANEKGMAFYDALIDALLEAGVTPWVTLYHWDLPLALQRKGGFLNRDIVEWFGDYAALVAGRFGDRVGHWMTFNEPPVIIGFGHQRGQNAPGLRLAFADCLLGAHHLLLAHGRGVQALRAGARIPARISIAHTSRERIPMEETLEHVEAARRDYFSCRQRNFWDLAWWADPVVFGRYPEEGLKAFAADLPPITDADMALISQPVDFLAYNCYSGWPVRAGAGGAPEDVPGAWGPGNPRGTRPWLSIVPEAPYWAARFQTERYKLPLVFTENGFNNIDFVHHDGGVHDPQRMDCASGYLRSIRRAINEGHPVQGYFHWSLLDNFEWSDGFSERFGLVHVDYRTQKRTPKDSFAWYAGVIRTNGASL</sequence>
<protein>
    <recommendedName>
        <fullName evidence="3 11">Beta-glucosidase</fullName>
        <ecNumber evidence="3 11">3.2.1.21</ecNumber>
    </recommendedName>
</protein>
<dbReference type="Pfam" id="PF00232">
    <property type="entry name" value="Glyco_hydro_1"/>
    <property type="match status" value="1"/>
</dbReference>
<dbReference type="AlphaFoldDB" id="A0A178INI5"/>
<organism evidence="12 13">
    <name type="scientific">Termitidicoccus mucosus</name>
    <dbReference type="NCBI Taxonomy" id="1184151"/>
    <lineage>
        <taxon>Bacteria</taxon>
        <taxon>Pseudomonadati</taxon>
        <taxon>Verrucomicrobiota</taxon>
        <taxon>Opitutia</taxon>
        <taxon>Opitutales</taxon>
        <taxon>Opitutaceae</taxon>
        <taxon>Termitidicoccus</taxon>
    </lineage>
</organism>
<gene>
    <name evidence="12" type="ORF">AW736_07330</name>
</gene>
<proteinExistence type="inferred from homology"/>
<feature type="binding site" evidence="10">
    <location>
        <position position="23"/>
    </location>
    <ligand>
        <name>substrate</name>
    </ligand>
</feature>
<dbReference type="NCBIfam" id="TIGR03356">
    <property type="entry name" value="BGL"/>
    <property type="match status" value="1"/>
</dbReference>
<accession>A0A178INI5</accession>
<keyword evidence="5" id="KW-0136">Cellulose degradation</keyword>
<evidence type="ECO:0000256" key="9">
    <source>
        <dbReference type="PIRSR" id="PIRSR617736-1"/>
    </source>
</evidence>
<dbReference type="RefSeq" id="WP_068769851.1">
    <property type="nucleotide sequence ID" value="NZ_CP109796.1"/>
</dbReference>
<evidence type="ECO:0000256" key="4">
    <source>
        <dbReference type="ARBA" id="ARBA00022801"/>
    </source>
</evidence>
<dbReference type="PANTHER" id="PTHR10353">
    <property type="entry name" value="GLYCOSYL HYDROLASE"/>
    <property type="match status" value="1"/>
</dbReference>
<feature type="active site" description="Nucleophile" evidence="9">
    <location>
        <position position="364"/>
    </location>
</feature>
<name>A0A178INI5_9BACT</name>
<dbReference type="PROSITE" id="PS00653">
    <property type="entry name" value="GLYCOSYL_HYDROL_F1_2"/>
    <property type="match status" value="1"/>
</dbReference>
<feature type="active site" description="Proton donor" evidence="9">
    <location>
        <position position="169"/>
    </location>
</feature>
<dbReference type="InterPro" id="IPR001360">
    <property type="entry name" value="Glyco_hydro_1"/>
</dbReference>
<feature type="binding site" evidence="10">
    <location>
        <begin position="418"/>
        <end position="419"/>
    </location>
    <ligand>
        <name>substrate</name>
    </ligand>
</feature>
<evidence type="ECO:0000256" key="11">
    <source>
        <dbReference type="RuleBase" id="RU361175"/>
    </source>
</evidence>
<reference evidence="12 13" key="1">
    <citation type="submission" date="2016-01" db="EMBL/GenBank/DDBJ databases">
        <title>High potential of lignocellulose degradation of a new Verrucomicrobia species.</title>
        <authorList>
            <person name="Wang Y."/>
            <person name="Shi Y."/>
            <person name="Qiu Z."/>
            <person name="Liu S."/>
            <person name="Yang H."/>
        </authorList>
    </citation>
    <scope>NUCLEOTIDE SEQUENCE [LARGE SCALE GENOMIC DNA]</scope>
    <source>
        <strain evidence="12 13">TSB47</strain>
    </source>
</reference>
<evidence type="ECO:0000256" key="8">
    <source>
        <dbReference type="ARBA" id="ARBA00023326"/>
    </source>
</evidence>
<keyword evidence="8" id="KW-0624">Polysaccharide degradation</keyword>
<dbReference type="SUPFAM" id="SSF51445">
    <property type="entry name" value="(Trans)glycosidases"/>
    <property type="match status" value="1"/>
</dbReference>
<evidence type="ECO:0000256" key="5">
    <source>
        <dbReference type="ARBA" id="ARBA00023001"/>
    </source>
</evidence>
<dbReference type="EMBL" id="LRRQ01000054">
    <property type="protein sequence ID" value="OAM90626.1"/>
    <property type="molecule type" value="Genomic_DNA"/>
</dbReference>
<dbReference type="GO" id="GO:0008422">
    <property type="term" value="F:beta-glucosidase activity"/>
    <property type="evidence" value="ECO:0007669"/>
    <property type="project" value="UniProtKB-EC"/>
</dbReference>
<keyword evidence="4 11" id="KW-0378">Hydrolase</keyword>
<feature type="binding site" evidence="10">
    <location>
        <position position="168"/>
    </location>
    <ligand>
        <name>substrate</name>
    </ligand>
</feature>
<dbReference type="PANTHER" id="PTHR10353:SF36">
    <property type="entry name" value="LP05116P"/>
    <property type="match status" value="1"/>
</dbReference>